<name>A0A438J028_VITVI</name>
<gene>
    <name evidence="1" type="ORF">CK203_028459</name>
</gene>
<dbReference type="SUPFAM" id="SSF53098">
    <property type="entry name" value="Ribonuclease H-like"/>
    <property type="match status" value="1"/>
</dbReference>
<dbReference type="Proteomes" id="UP000288805">
    <property type="component" value="Unassembled WGS sequence"/>
</dbReference>
<reference evidence="1 2" key="1">
    <citation type="journal article" date="2018" name="PLoS Genet.">
        <title>Population sequencing reveals clonal diversity and ancestral inbreeding in the grapevine cultivar Chardonnay.</title>
        <authorList>
            <person name="Roach M.J."/>
            <person name="Johnson D.L."/>
            <person name="Bohlmann J."/>
            <person name="van Vuuren H.J."/>
            <person name="Jones S.J."/>
            <person name="Pretorius I.S."/>
            <person name="Schmidt S.A."/>
            <person name="Borneman A.R."/>
        </authorList>
    </citation>
    <scope>NUCLEOTIDE SEQUENCE [LARGE SCALE GENOMIC DNA]</scope>
    <source>
        <strain evidence="2">cv. Chardonnay</strain>
        <tissue evidence="1">Leaf</tissue>
    </source>
</reference>
<dbReference type="InterPro" id="IPR012337">
    <property type="entry name" value="RNaseH-like_sf"/>
</dbReference>
<proteinExistence type="predicted"/>
<evidence type="ECO:0000313" key="2">
    <source>
        <dbReference type="Proteomes" id="UP000288805"/>
    </source>
</evidence>
<dbReference type="PANTHER" id="PTHR32166">
    <property type="entry name" value="OSJNBA0013A04.12 PROTEIN"/>
    <property type="match status" value="1"/>
</dbReference>
<comment type="caution">
    <text evidence="1">The sequence shown here is derived from an EMBL/GenBank/DDBJ whole genome shotgun (WGS) entry which is preliminary data.</text>
</comment>
<evidence type="ECO:0000313" key="1">
    <source>
        <dbReference type="EMBL" id="RVX02318.1"/>
    </source>
</evidence>
<evidence type="ECO:0008006" key="3">
    <source>
        <dbReference type="Google" id="ProtNLM"/>
    </source>
</evidence>
<accession>A0A438J028</accession>
<dbReference type="AlphaFoldDB" id="A0A438J028"/>
<dbReference type="EMBL" id="QGNW01000071">
    <property type="protein sequence ID" value="RVX02318.1"/>
    <property type="molecule type" value="Genomic_DNA"/>
</dbReference>
<dbReference type="PANTHER" id="PTHR32166:SF123">
    <property type="entry name" value="BED-TYPE DOMAIN-CONTAINING PROTEIN"/>
    <property type="match status" value="1"/>
</dbReference>
<organism evidence="1 2">
    <name type="scientific">Vitis vinifera</name>
    <name type="common">Grape</name>
    <dbReference type="NCBI Taxonomy" id="29760"/>
    <lineage>
        <taxon>Eukaryota</taxon>
        <taxon>Viridiplantae</taxon>
        <taxon>Streptophyta</taxon>
        <taxon>Embryophyta</taxon>
        <taxon>Tracheophyta</taxon>
        <taxon>Spermatophyta</taxon>
        <taxon>Magnoliopsida</taxon>
        <taxon>eudicotyledons</taxon>
        <taxon>Gunneridae</taxon>
        <taxon>Pentapetalae</taxon>
        <taxon>rosids</taxon>
        <taxon>Vitales</taxon>
        <taxon>Vitaceae</taxon>
        <taxon>Viteae</taxon>
        <taxon>Vitis</taxon>
    </lineage>
</organism>
<sequence length="366" mass="42110">MFPSKQKSIKSLFSTEDVKKVGKAISKFFFFNAIPLMQLTVGLYYQSMIDTIAEAGPGIKGPTDTKLEIHIWKRRCKNLRSMIYHSSVDTYHIPKTADYIFSLMDKVVEEVGGKCCSTHCIDLMLEDIGSMKQIKETLDQAKMITGFIYNSLKVVNLMKVFTKDRDLLRPGITRFATEFISLESLIRYEADLKRMCTTNEWREFNKDRSRKSEKFQTIMEPLVKVLKLVDQDKKPTLSIIYEAMDRAKLAIKASVKQWEKYWEVIDRRWEGQLHRHLHAADEWIREGEEPILSSDNLDWLDKGLPTNEEGAVGWGGGTSGAIEELVALVRRDIQILEHELVTHMDMINLLVAVALLIEVLDTIKLC</sequence>
<protein>
    <recommendedName>
        <fullName evidence="3">DUF659 domain-containing protein</fullName>
    </recommendedName>
</protein>